<organism evidence="7 8">
    <name type="scientific">Canna indica</name>
    <name type="common">Indian-shot</name>
    <dbReference type="NCBI Taxonomy" id="4628"/>
    <lineage>
        <taxon>Eukaryota</taxon>
        <taxon>Viridiplantae</taxon>
        <taxon>Streptophyta</taxon>
        <taxon>Embryophyta</taxon>
        <taxon>Tracheophyta</taxon>
        <taxon>Spermatophyta</taxon>
        <taxon>Magnoliopsida</taxon>
        <taxon>Liliopsida</taxon>
        <taxon>Zingiberales</taxon>
        <taxon>Cannaceae</taxon>
        <taxon>Canna</taxon>
    </lineage>
</organism>
<dbReference type="Gene3D" id="2.170.150.80">
    <property type="entry name" value="NAC domain"/>
    <property type="match status" value="1"/>
</dbReference>
<dbReference type="AlphaFoldDB" id="A0AAQ3QE47"/>
<evidence type="ECO:0000313" key="7">
    <source>
        <dbReference type="EMBL" id="WOL05115.1"/>
    </source>
</evidence>
<evidence type="ECO:0000256" key="4">
    <source>
        <dbReference type="ARBA" id="ARBA00023163"/>
    </source>
</evidence>
<accession>A0AAQ3QE47</accession>
<evidence type="ECO:0000256" key="2">
    <source>
        <dbReference type="ARBA" id="ARBA00023015"/>
    </source>
</evidence>
<dbReference type="Proteomes" id="UP001327560">
    <property type="component" value="Chromosome 4"/>
</dbReference>
<keyword evidence="2" id="KW-0805">Transcription regulation</keyword>
<name>A0AAQ3QE47_9LILI</name>
<gene>
    <name evidence="7" type="ORF">Cni_G13838</name>
</gene>
<dbReference type="GO" id="GO:0003677">
    <property type="term" value="F:DNA binding"/>
    <property type="evidence" value="ECO:0007669"/>
    <property type="project" value="UniProtKB-KW"/>
</dbReference>
<evidence type="ECO:0000259" key="6">
    <source>
        <dbReference type="PROSITE" id="PS51005"/>
    </source>
</evidence>
<evidence type="ECO:0000256" key="1">
    <source>
        <dbReference type="ARBA" id="ARBA00004123"/>
    </source>
</evidence>
<dbReference type="InterPro" id="IPR036093">
    <property type="entry name" value="NAC_dom_sf"/>
</dbReference>
<feature type="domain" description="NAC" evidence="6">
    <location>
        <begin position="267"/>
        <end position="425"/>
    </location>
</feature>
<dbReference type="InterPro" id="IPR003441">
    <property type="entry name" value="NAC-dom"/>
</dbReference>
<dbReference type="FunFam" id="2.170.150.80:FF:000007">
    <property type="entry name" value="NAC domain-containing protein 35"/>
    <property type="match status" value="1"/>
</dbReference>
<keyword evidence="3" id="KW-0238">DNA-binding</keyword>
<dbReference type="PROSITE" id="PS51005">
    <property type="entry name" value="NAC"/>
    <property type="match status" value="1"/>
</dbReference>
<reference evidence="7 8" key="1">
    <citation type="submission" date="2023-10" db="EMBL/GenBank/DDBJ databases">
        <title>Chromosome-scale genome assembly provides insights into flower coloration mechanisms of Canna indica.</title>
        <authorList>
            <person name="Li C."/>
        </authorList>
    </citation>
    <scope>NUCLEOTIDE SEQUENCE [LARGE SCALE GENOMIC DNA]</scope>
    <source>
        <tissue evidence="7">Flower</tissue>
    </source>
</reference>
<dbReference type="GO" id="GO:0006355">
    <property type="term" value="P:regulation of DNA-templated transcription"/>
    <property type="evidence" value="ECO:0007669"/>
    <property type="project" value="InterPro"/>
</dbReference>
<dbReference type="EMBL" id="CP136893">
    <property type="protein sequence ID" value="WOL05115.1"/>
    <property type="molecule type" value="Genomic_DNA"/>
</dbReference>
<evidence type="ECO:0000256" key="3">
    <source>
        <dbReference type="ARBA" id="ARBA00023125"/>
    </source>
</evidence>
<keyword evidence="5" id="KW-0539">Nucleus</keyword>
<sequence>MGKDKASGSNGLTTEFFLKAWSIVGQDFKALLDDMLFGDDDWARVNKAYITFFRKHNGGLGVIDLDKHNIARLSRWLWGIASGAVAVWTHIVRNFYFGKKLWQANHCTTSWSHVWKGIYGAKSMFGMGMETTLSKWDTTTLFQFDRWASNQRLANVFPDLFSICRVKHGCVTEYINRDTEEWEFTWTVDQLRANIWRPATRDTDDNHFWRWNPSSIYTTQSMYKRLVERGIRDRRSERIWHCKGSMKMKCLRVMGERSDMEKGDEIVMPGFRFHPTDEELVGFYLKRKVQQRPLPIELIRQLDIYKYDPWDLPKLATTGEKEWYFYCPRDRKYKNSPRPNRVTGAGFWKATGTDRPIYSSEGTKCIGLKKSLVFYRGRAAKGIKTDWMMHEFRLPPLTDASLPNRLSNKHISISDSLAICKIFKKTNSMAHRAISHPWMSPLPETHGAGAAGLFITSDTAQGTQLSSRMASYPMEHASSTIQFAFNNTVTQQDNTISSYPLEFDSTSSKHSSLIKYCSPSLPPISSVEVAPTSFIFSPEEVHASTKCNMDITSMLTNLSTSMLGNVDKALTSIDFSQQHQYNELSVDSTMTNTANLDNGESMCNLSNTTCGDRRSVSFPFMLPNISGEWKSNSPWDPPAYSCDISPNFSSNKCFT</sequence>
<comment type="subcellular location">
    <subcellularLocation>
        <location evidence="1">Nucleus</location>
    </subcellularLocation>
</comment>
<dbReference type="Pfam" id="PF02365">
    <property type="entry name" value="NAM"/>
    <property type="match status" value="1"/>
</dbReference>
<dbReference type="GO" id="GO:0099402">
    <property type="term" value="P:plant organ development"/>
    <property type="evidence" value="ECO:0007669"/>
    <property type="project" value="UniProtKB-ARBA"/>
</dbReference>
<protein>
    <submittedName>
        <fullName evidence="7">Protein FEZ-like</fullName>
    </submittedName>
</protein>
<dbReference type="PANTHER" id="PTHR31744">
    <property type="entry name" value="PROTEIN CUP-SHAPED COTYLEDON 2-RELATED"/>
    <property type="match status" value="1"/>
</dbReference>
<dbReference type="PANTHER" id="PTHR31744:SF77">
    <property type="entry name" value="PROTEIN FEZ"/>
    <property type="match status" value="1"/>
</dbReference>
<dbReference type="GO" id="GO:0005634">
    <property type="term" value="C:nucleus"/>
    <property type="evidence" value="ECO:0007669"/>
    <property type="project" value="UniProtKB-SubCell"/>
</dbReference>
<proteinExistence type="predicted"/>
<evidence type="ECO:0000256" key="5">
    <source>
        <dbReference type="ARBA" id="ARBA00023242"/>
    </source>
</evidence>
<keyword evidence="4" id="KW-0804">Transcription</keyword>
<keyword evidence="8" id="KW-1185">Reference proteome</keyword>
<evidence type="ECO:0000313" key="8">
    <source>
        <dbReference type="Proteomes" id="UP001327560"/>
    </source>
</evidence>
<dbReference type="SUPFAM" id="SSF101941">
    <property type="entry name" value="NAC domain"/>
    <property type="match status" value="1"/>
</dbReference>